<sequence length="78" mass="8509">MVIDGRSPPQPKDLFLLKFHINNDPHYYGGTVNIHYGAPGIQCICIISEPPSIKRIHLHLGGKRGQDLSVLGSGGHLL</sequence>
<dbReference type="Proteomes" id="UP001054945">
    <property type="component" value="Unassembled WGS sequence"/>
</dbReference>
<gene>
    <name evidence="1" type="ORF">CEXT_448101</name>
</gene>
<dbReference type="AlphaFoldDB" id="A0AAV4XUH7"/>
<protein>
    <submittedName>
        <fullName evidence="1">Uncharacterized protein</fullName>
    </submittedName>
</protein>
<proteinExistence type="predicted"/>
<reference evidence="1 2" key="1">
    <citation type="submission" date="2021-06" db="EMBL/GenBank/DDBJ databases">
        <title>Caerostris extrusa draft genome.</title>
        <authorList>
            <person name="Kono N."/>
            <person name="Arakawa K."/>
        </authorList>
    </citation>
    <scope>NUCLEOTIDE SEQUENCE [LARGE SCALE GENOMIC DNA]</scope>
</reference>
<comment type="caution">
    <text evidence="1">The sequence shown here is derived from an EMBL/GenBank/DDBJ whole genome shotgun (WGS) entry which is preliminary data.</text>
</comment>
<accession>A0AAV4XUH7</accession>
<name>A0AAV4XUH7_CAEEX</name>
<keyword evidence="2" id="KW-1185">Reference proteome</keyword>
<organism evidence="1 2">
    <name type="scientific">Caerostris extrusa</name>
    <name type="common">Bark spider</name>
    <name type="synonym">Caerostris bankana</name>
    <dbReference type="NCBI Taxonomy" id="172846"/>
    <lineage>
        <taxon>Eukaryota</taxon>
        <taxon>Metazoa</taxon>
        <taxon>Ecdysozoa</taxon>
        <taxon>Arthropoda</taxon>
        <taxon>Chelicerata</taxon>
        <taxon>Arachnida</taxon>
        <taxon>Araneae</taxon>
        <taxon>Araneomorphae</taxon>
        <taxon>Entelegynae</taxon>
        <taxon>Araneoidea</taxon>
        <taxon>Araneidae</taxon>
        <taxon>Caerostris</taxon>
    </lineage>
</organism>
<evidence type="ECO:0000313" key="1">
    <source>
        <dbReference type="EMBL" id="GIY97545.1"/>
    </source>
</evidence>
<evidence type="ECO:0000313" key="2">
    <source>
        <dbReference type="Proteomes" id="UP001054945"/>
    </source>
</evidence>
<dbReference type="EMBL" id="BPLR01018177">
    <property type="protein sequence ID" value="GIY97545.1"/>
    <property type="molecule type" value="Genomic_DNA"/>
</dbReference>